<evidence type="ECO:0000256" key="2">
    <source>
        <dbReference type="ARBA" id="ARBA00022448"/>
    </source>
</evidence>
<dbReference type="RefSeq" id="WP_060856606.1">
    <property type="nucleotide sequence ID" value="NZ_FCOC02000010.1"/>
</dbReference>
<evidence type="ECO:0000313" key="11">
    <source>
        <dbReference type="EMBL" id="SAL35167.1"/>
    </source>
</evidence>
<keyword evidence="2 8" id="KW-0813">Transport</keyword>
<comment type="similarity">
    <text evidence="8">Belongs to the exbB/tolQ family.</text>
</comment>
<feature type="domain" description="MotA/TolQ/ExbB proton channel" evidence="10">
    <location>
        <begin position="73"/>
        <end position="191"/>
    </location>
</feature>
<proteinExistence type="inferred from homology"/>
<protein>
    <submittedName>
        <fullName evidence="11">MotA/TolQ/ExbB proton channel</fullName>
    </submittedName>
</protein>
<keyword evidence="6 9" id="KW-1133">Transmembrane helix</keyword>
<evidence type="ECO:0000256" key="3">
    <source>
        <dbReference type="ARBA" id="ARBA00022475"/>
    </source>
</evidence>
<keyword evidence="7 9" id="KW-0472">Membrane</keyword>
<dbReference type="AlphaFoldDB" id="A0A158GTH6"/>
<evidence type="ECO:0000256" key="6">
    <source>
        <dbReference type="ARBA" id="ARBA00022989"/>
    </source>
</evidence>
<sequence length="217" mass="23686">MLNTLINYSVQSMGLIPLLGVIFLLGMAVIIERMVFFARAVRAGKTIEHDLKLLKANHPEDAAKLVKHYDSTVQAELVKTAMKVNGRDEAVVEREVEEAIMFQMPRLDRNLWVLDTAVTLGPLLGLLGTIIGMVESFNVLGASGTANPNGVTGGIGHALTATACGLVIAIICVIFLNYFNKRIRMTVNQFDLIKSLLVSRFSAPVRRNADVRPEIAA</sequence>
<dbReference type="EMBL" id="FCOC02000010">
    <property type="protein sequence ID" value="SAL35167.1"/>
    <property type="molecule type" value="Genomic_DNA"/>
</dbReference>
<evidence type="ECO:0000259" key="10">
    <source>
        <dbReference type="Pfam" id="PF01618"/>
    </source>
</evidence>
<gene>
    <name evidence="11" type="ORF">AWB64_03459</name>
</gene>
<dbReference type="PANTHER" id="PTHR30625">
    <property type="entry name" value="PROTEIN TOLQ"/>
    <property type="match status" value="1"/>
</dbReference>
<accession>A0A158GTH6</accession>
<keyword evidence="5 8" id="KW-0653">Protein transport</keyword>
<organism evidence="11 12">
    <name type="scientific">Caballeronia sordidicola</name>
    <name type="common">Burkholderia sordidicola</name>
    <dbReference type="NCBI Taxonomy" id="196367"/>
    <lineage>
        <taxon>Bacteria</taxon>
        <taxon>Pseudomonadati</taxon>
        <taxon>Pseudomonadota</taxon>
        <taxon>Betaproteobacteria</taxon>
        <taxon>Burkholderiales</taxon>
        <taxon>Burkholderiaceae</taxon>
        <taxon>Caballeronia</taxon>
    </lineage>
</organism>
<evidence type="ECO:0000256" key="8">
    <source>
        <dbReference type="RuleBase" id="RU004057"/>
    </source>
</evidence>
<dbReference type="OrthoDB" id="4045at2"/>
<feature type="transmembrane region" description="Helical" evidence="9">
    <location>
        <begin position="111"/>
        <end position="134"/>
    </location>
</feature>
<name>A0A158GTH6_CABSO</name>
<evidence type="ECO:0000256" key="4">
    <source>
        <dbReference type="ARBA" id="ARBA00022692"/>
    </source>
</evidence>
<dbReference type="PANTHER" id="PTHR30625:SF15">
    <property type="entry name" value="BIOPOLYMER TRANSPORT PROTEIN EXBB"/>
    <property type="match status" value="1"/>
</dbReference>
<dbReference type="GO" id="GO:0017038">
    <property type="term" value="P:protein import"/>
    <property type="evidence" value="ECO:0007669"/>
    <property type="project" value="TreeGrafter"/>
</dbReference>
<evidence type="ECO:0000256" key="9">
    <source>
        <dbReference type="SAM" id="Phobius"/>
    </source>
</evidence>
<reference evidence="11 12" key="1">
    <citation type="submission" date="2016-01" db="EMBL/GenBank/DDBJ databases">
        <authorList>
            <person name="Oliw E.H."/>
        </authorList>
    </citation>
    <scope>NUCLEOTIDE SEQUENCE [LARGE SCALE GENOMIC DNA]</scope>
    <source>
        <strain evidence="11">LMG 22029</strain>
    </source>
</reference>
<dbReference type="GO" id="GO:0005886">
    <property type="term" value="C:plasma membrane"/>
    <property type="evidence" value="ECO:0007669"/>
    <property type="project" value="UniProtKB-SubCell"/>
</dbReference>
<keyword evidence="4 9" id="KW-0812">Transmembrane</keyword>
<feature type="transmembrane region" description="Helical" evidence="9">
    <location>
        <begin position="12"/>
        <end position="31"/>
    </location>
</feature>
<comment type="subcellular location">
    <subcellularLocation>
        <location evidence="1">Cell membrane</location>
        <topology evidence="1">Multi-pass membrane protein</topology>
    </subcellularLocation>
    <subcellularLocation>
        <location evidence="8">Membrane</location>
        <topology evidence="8">Multi-pass membrane protein</topology>
    </subcellularLocation>
</comment>
<dbReference type="Proteomes" id="UP000054893">
    <property type="component" value="Unassembled WGS sequence"/>
</dbReference>
<dbReference type="InterPro" id="IPR002898">
    <property type="entry name" value="MotA_ExbB_proton_chnl"/>
</dbReference>
<dbReference type="Pfam" id="PF01618">
    <property type="entry name" value="MotA_ExbB"/>
    <property type="match status" value="1"/>
</dbReference>
<evidence type="ECO:0000256" key="1">
    <source>
        <dbReference type="ARBA" id="ARBA00004651"/>
    </source>
</evidence>
<keyword evidence="3" id="KW-1003">Cell membrane</keyword>
<feature type="transmembrane region" description="Helical" evidence="9">
    <location>
        <begin position="154"/>
        <end position="179"/>
    </location>
</feature>
<dbReference type="InterPro" id="IPR050790">
    <property type="entry name" value="ExbB/TolQ_transport"/>
</dbReference>
<evidence type="ECO:0000256" key="5">
    <source>
        <dbReference type="ARBA" id="ARBA00022927"/>
    </source>
</evidence>
<evidence type="ECO:0000313" key="12">
    <source>
        <dbReference type="Proteomes" id="UP000054893"/>
    </source>
</evidence>
<evidence type="ECO:0000256" key="7">
    <source>
        <dbReference type="ARBA" id="ARBA00023136"/>
    </source>
</evidence>